<dbReference type="OMA" id="VEYDTDY"/>
<evidence type="ECO:0000313" key="2">
    <source>
        <dbReference type="Proteomes" id="UP000184267"/>
    </source>
</evidence>
<keyword evidence="2" id="KW-1185">Reference proteome</keyword>
<evidence type="ECO:0000313" key="1">
    <source>
        <dbReference type="EMBL" id="OJT09670.1"/>
    </source>
</evidence>
<comment type="caution">
    <text evidence="1">The sequence shown here is derived from an EMBL/GenBank/DDBJ whole genome shotgun (WGS) entry which is preliminary data.</text>
</comment>
<dbReference type="EMBL" id="MNAD01000887">
    <property type="protein sequence ID" value="OJT09670.1"/>
    <property type="molecule type" value="Genomic_DNA"/>
</dbReference>
<organism evidence="1 2">
    <name type="scientific">Trametes pubescens</name>
    <name type="common">White-rot fungus</name>
    <dbReference type="NCBI Taxonomy" id="154538"/>
    <lineage>
        <taxon>Eukaryota</taxon>
        <taxon>Fungi</taxon>
        <taxon>Dikarya</taxon>
        <taxon>Basidiomycota</taxon>
        <taxon>Agaricomycotina</taxon>
        <taxon>Agaricomycetes</taxon>
        <taxon>Polyporales</taxon>
        <taxon>Polyporaceae</taxon>
        <taxon>Trametes</taxon>
    </lineage>
</organism>
<proteinExistence type="predicted"/>
<accession>A0A1M2VQ31</accession>
<name>A0A1M2VQ31_TRAPU</name>
<protein>
    <submittedName>
        <fullName evidence="1">Uncharacterized protein</fullName>
    </submittedName>
</protein>
<dbReference type="Proteomes" id="UP000184267">
    <property type="component" value="Unassembled WGS sequence"/>
</dbReference>
<sequence>MSSAPQYLQERLQQVFHDAVKNKEDFILYRDLARLIRSKVLRSSVSRASPFRKAIRVAVAEEIFFGRLVLNLQYAPPRLYVTPAGALFFATFRPFVPYGPGHVFPQRTNGIFRQGAIDEYVALAAIIKSILEILGTSNVADINMFTVTRLPETIRSYLESQRELCTNNASLVTRLNVLQHEVDELHVQLNEMTATEGDNSADDDHRPAVEREASVISLTDSVISLTDSDVSLTHSTGDTPVDKGSPMELEDGVSDYEGRTDNEEVGGNHSAKKGYLVEYETDYDDGSMDDQESVMEYEGSADGRKIGRRASARKGYAVEYDTDRDSSVDDQESVVEYEGSTGGRNAGRRASVKIGYAVEYDTDYDGSVDDQESVFEYGSTVDGRNTPIDYERSSEEFNRLYGGMDL</sequence>
<reference evidence="1 2" key="1">
    <citation type="submission" date="2016-10" db="EMBL/GenBank/DDBJ databases">
        <title>Genome sequence of the basidiomycete white-rot fungus Trametes pubescens.</title>
        <authorList>
            <person name="Makela M.R."/>
            <person name="Granchi Z."/>
            <person name="Peng M."/>
            <person name="De Vries R.P."/>
            <person name="Grigoriev I."/>
            <person name="Riley R."/>
            <person name="Hilden K."/>
        </authorList>
    </citation>
    <scope>NUCLEOTIDE SEQUENCE [LARGE SCALE GENOMIC DNA]</scope>
    <source>
        <strain evidence="1 2">FBCC735</strain>
    </source>
</reference>
<gene>
    <name evidence="1" type="ORF">TRAPUB_13842</name>
</gene>
<dbReference type="AlphaFoldDB" id="A0A1M2VQ31"/>
<dbReference type="OrthoDB" id="2758153at2759"/>